<dbReference type="Pfam" id="PF00612">
    <property type="entry name" value="IQ"/>
    <property type="match status" value="3"/>
</dbReference>
<dbReference type="SMART" id="SM00242">
    <property type="entry name" value="MYSc"/>
    <property type="match status" value="1"/>
</dbReference>
<evidence type="ECO:0000256" key="2">
    <source>
        <dbReference type="ARBA" id="ARBA00022840"/>
    </source>
</evidence>
<dbReference type="GO" id="GO:0000146">
    <property type="term" value="F:microfilament motor activity"/>
    <property type="evidence" value="ECO:0007669"/>
    <property type="project" value="TreeGrafter"/>
</dbReference>
<evidence type="ECO:0000256" key="1">
    <source>
        <dbReference type="ARBA" id="ARBA00022741"/>
    </source>
</evidence>
<dbReference type="GO" id="GO:0005524">
    <property type="term" value="F:ATP binding"/>
    <property type="evidence" value="ECO:0007669"/>
    <property type="project" value="UniProtKB-UniRule"/>
</dbReference>
<dbReference type="Pfam" id="PF00415">
    <property type="entry name" value="RCC1"/>
    <property type="match status" value="1"/>
</dbReference>
<name>A0A8S1RJ44_9CILI</name>
<keyword evidence="7" id="KW-1185">Reference proteome</keyword>
<dbReference type="InterPro" id="IPR000048">
    <property type="entry name" value="IQ_motif_EF-hand-BS"/>
</dbReference>
<dbReference type="GO" id="GO:0051015">
    <property type="term" value="F:actin filament binding"/>
    <property type="evidence" value="ECO:0007669"/>
    <property type="project" value="TreeGrafter"/>
</dbReference>
<protein>
    <recommendedName>
        <fullName evidence="5">Myosin motor domain-containing protein</fullName>
    </recommendedName>
</protein>
<dbReference type="Proteomes" id="UP000692954">
    <property type="component" value="Unassembled WGS sequence"/>
</dbReference>
<evidence type="ECO:0000313" key="6">
    <source>
        <dbReference type="EMBL" id="CAD8126979.1"/>
    </source>
</evidence>
<keyword evidence="4" id="KW-0009">Actin-binding</keyword>
<dbReference type="PROSITE" id="PS51456">
    <property type="entry name" value="MYOSIN_MOTOR"/>
    <property type="match status" value="1"/>
</dbReference>
<sequence>MLQTQPLKWAQINTPCWIFNDHKLIPGIILQVSPFLISTSEGNFADSKYVYQRSQDDLQEIEDLLDLSILNEAEVLNVLHLRFQQKKFQIFCGSSFISINPVHKEIIKSQQLQQISLNVYHQMIEIPQSIIMTGESGSGKSEISKQIQLQLSKFGNIHSKLMASNQIIEAFGNAKTMRNSNSSRYGRITKMFFDKDQKLCSIQLSIVSLEKSRIYNIPQGESNFNIFYQFLNYGQFSLFNINTNQQQILIPNHLNSKSSQQQSQKETSQFQDTIDALKLFNINIDVILGILASIIKLGNIQFDDHDTNCTINDQKSIQQISQLLGISDKELIRCLCYKQRQLLKNEVVDTPLSRIECVNQQQNIIKQLYERLFEFLIDAINCQMTTQSNKYQINIVDFFGFEQNAFNSFEQLLINYSYEKIQQFYLFETFQSDSKLFQLEGLTNNQVPINYTNNFQILECLERPPLGILNILDDSCTVAGTDETFLTKVKNAFVNNQIITYPKSQAQPIFKVRHSPREVEYNVIGFRIKNKDEVNKQFQILLQKSKNQYISTIYQQMITQKYLGTVARTDLQNLISSMKDFNNYFIRCIKPNDQMIKDQFNQQFVLNQIRDSCVIESLQMRKEGYAYRRTYQQCYFEYFSTIQQKKVDYKAIVINYIKKNFAFADDQVLFGNRMVFFRYQTYRIIQQELKKQNNLKHQAASKLQNAWICYKNKMIFREFQCRVIYIQAHIRGYLERQRYVRLVQSIVFIQFKIREFLKRINYKRYLQSSKVVQKYFRRICAIKQMIVEEQCAVKIQRFIRQKQLHQEQEIESDIKKLLNKVTDQAWKVIVYRAATRIQKIWKGYITRQINEDNIQSIKLAGFLVTANQAATTIQKYVRRNQQKRYYQSLRAATTYIQGWIRSKWLTNLFQRIRFATIIIQRGVRKYFNQYRKQRKYEDQVLKPLENELNRIREQEFMNLHDSYIESILENEQENIPGKKIDLFSQVIDLEILTDVSEIYDTLWTSLYKRCFKECYEKQNYISTYSIGECHAYVGTLQNKIYSWGLNDQLQQGLLKQNVNKINQIQFQFKVKSIKSGANHGLILSQDNVLYSTDEKQCILKDVKLFSVYNDENIAVDENNLIYIWKKKQKKPLELKSWTTFIRMSQIQQKLQVHQISHGLQFFIVLSTNGLMFSMGENTVGELGINRGHSRNELTLIELQDKIAEVHCGMKHTIAKSTLGKVYTWGWGQMGQLGHGNLKDESYPKIVPFESKVLQVMAGHKQSIVILDTKKIYWWGTNSCLQYQQRPVEYMTNYPAVRVLCSWSRTLSIVYITFAKTYKCIDNNIKLKNKIINQMVSKWSENDIYSLDPPYCDNLANYFNQMKKPQQKLNIKFASKIEHQQLVKQLQQSPFNLLDDVKDTSCFFSFKNESNIQLQKQLLEHSENTDIINNKSYHIDNSNKLKLLKSVKKYRNDPQLQEILKQSELSEILQYIN</sequence>
<feature type="region of interest" description="Actin-binding" evidence="4">
    <location>
        <begin position="571"/>
        <end position="593"/>
    </location>
</feature>
<dbReference type="GO" id="GO:0016459">
    <property type="term" value="C:myosin complex"/>
    <property type="evidence" value="ECO:0007669"/>
    <property type="project" value="UniProtKB-KW"/>
</dbReference>
<dbReference type="InterPro" id="IPR025662">
    <property type="entry name" value="Sigma_54_int_dom_ATP-bd_1"/>
</dbReference>
<feature type="repeat" description="RCC1" evidence="3">
    <location>
        <begin position="1219"/>
        <end position="1268"/>
    </location>
</feature>
<evidence type="ECO:0000256" key="4">
    <source>
        <dbReference type="PROSITE-ProRule" id="PRU00782"/>
    </source>
</evidence>
<dbReference type="CDD" id="cd23767">
    <property type="entry name" value="IQCD"/>
    <property type="match status" value="1"/>
</dbReference>
<dbReference type="Pfam" id="PF00063">
    <property type="entry name" value="Myosin_head"/>
    <property type="match status" value="1"/>
</dbReference>
<dbReference type="PROSITE" id="PS50096">
    <property type="entry name" value="IQ"/>
    <property type="match status" value="3"/>
</dbReference>
<dbReference type="CDD" id="cd00124">
    <property type="entry name" value="MYSc"/>
    <property type="match status" value="1"/>
</dbReference>
<keyword evidence="1 4" id="KW-0547">Nucleotide-binding</keyword>
<dbReference type="InterPro" id="IPR001609">
    <property type="entry name" value="Myosin_head_motor_dom-like"/>
</dbReference>
<evidence type="ECO:0000313" key="7">
    <source>
        <dbReference type="Proteomes" id="UP000692954"/>
    </source>
</evidence>
<evidence type="ECO:0000259" key="5">
    <source>
        <dbReference type="PROSITE" id="PS51456"/>
    </source>
</evidence>
<feature type="repeat" description="RCC1" evidence="3">
    <location>
        <begin position="1038"/>
        <end position="1086"/>
    </location>
</feature>
<dbReference type="InterPro" id="IPR000408">
    <property type="entry name" value="Reg_chr_condens"/>
</dbReference>
<evidence type="ECO:0000256" key="3">
    <source>
        <dbReference type="PROSITE-ProRule" id="PRU00235"/>
    </source>
</evidence>
<feature type="binding site" evidence="4">
    <location>
        <begin position="134"/>
        <end position="141"/>
    </location>
    <ligand>
        <name>ATP</name>
        <dbReference type="ChEBI" id="CHEBI:30616"/>
    </ligand>
</feature>
<proteinExistence type="inferred from homology"/>
<feature type="repeat" description="RCC1" evidence="3">
    <location>
        <begin position="1169"/>
        <end position="1218"/>
    </location>
</feature>
<dbReference type="PANTHER" id="PTHR13140">
    <property type="entry name" value="MYOSIN"/>
    <property type="match status" value="1"/>
</dbReference>
<keyword evidence="4" id="KW-0518">Myosin</keyword>
<dbReference type="EMBL" id="CAJJDN010000172">
    <property type="protein sequence ID" value="CAD8126979.1"/>
    <property type="molecule type" value="Genomic_DNA"/>
</dbReference>
<keyword evidence="2 4" id="KW-0067">ATP-binding</keyword>
<comment type="caution">
    <text evidence="6">The sequence shown here is derived from an EMBL/GenBank/DDBJ whole genome shotgun (WGS) entry which is preliminary data.</text>
</comment>
<dbReference type="PROSITE" id="PS50012">
    <property type="entry name" value="RCC1_3"/>
    <property type="match status" value="3"/>
</dbReference>
<dbReference type="PANTHER" id="PTHR13140:SF706">
    <property type="entry name" value="DILUTE CLASS UNCONVENTIONAL MYOSIN, ISOFORM C"/>
    <property type="match status" value="1"/>
</dbReference>
<dbReference type="GO" id="GO:0007015">
    <property type="term" value="P:actin filament organization"/>
    <property type="evidence" value="ECO:0007669"/>
    <property type="project" value="TreeGrafter"/>
</dbReference>
<organism evidence="6 7">
    <name type="scientific">Paramecium sonneborni</name>
    <dbReference type="NCBI Taxonomy" id="65129"/>
    <lineage>
        <taxon>Eukaryota</taxon>
        <taxon>Sar</taxon>
        <taxon>Alveolata</taxon>
        <taxon>Ciliophora</taxon>
        <taxon>Intramacronucleata</taxon>
        <taxon>Oligohymenophorea</taxon>
        <taxon>Peniculida</taxon>
        <taxon>Parameciidae</taxon>
        <taxon>Paramecium</taxon>
    </lineage>
</organism>
<dbReference type="GO" id="GO:0005737">
    <property type="term" value="C:cytoplasm"/>
    <property type="evidence" value="ECO:0007669"/>
    <property type="project" value="TreeGrafter"/>
</dbReference>
<keyword evidence="4" id="KW-0505">Motor protein</keyword>
<accession>A0A8S1RJ44</accession>
<reference evidence="6" key="1">
    <citation type="submission" date="2021-01" db="EMBL/GenBank/DDBJ databases">
        <authorList>
            <consortium name="Genoscope - CEA"/>
            <person name="William W."/>
        </authorList>
    </citation>
    <scope>NUCLEOTIDE SEQUENCE</scope>
</reference>
<comment type="similarity">
    <text evidence="4">Belongs to the TRAFAC class myosin-kinesin ATPase superfamily. Myosin family.</text>
</comment>
<dbReference type="PROSITE" id="PS00675">
    <property type="entry name" value="SIGMA54_INTERACT_1"/>
    <property type="match status" value="1"/>
</dbReference>
<gene>
    <name evidence="6" type="ORF">PSON_ATCC_30995.1.T1720030</name>
</gene>
<feature type="domain" description="Myosin motor" evidence="5">
    <location>
        <begin position="59"/>
        <end position="690"/>
    </location>
</feature>
<dbReference type="GO" id="GO:0016020">
    <property type="term" value="C:membrane"/>
    <property type="evidence" value="ECO:0007669"/>
    <property type="project" value="TreeGrafter"/>
</dbReference>
<dbReference type="SMART" id="SM00015">
    <property type="entry name" value="IQ"/>
    <property type="match status" value="5"/>
</dbReference>
<dbReference type="OrthoDB" id="301338at2759"/>